<evidence type="ECO:0000256" key="3">
    <source>
        <dbReference type="ARBA" id="ARBA00022475"/>
    </source>
</evidence>
<dbReference type="InterPro" id="IPR014168">
    <property type="entry name" value="Tol-Pal_TolR"/>
</dbReference>
<proteinExistence type="inferred from homology"/>
<keyword evidence="5" id="KW-0132">Cell division</keyword>
<dbReference type="GO" id="GO:0022857">
    <property type="term" value="F:transmembrane transporter activity"/>
    <property type="evidence" value="ECO:0007669"/>
    <property type="project" value="InterPro"/>
</dbReference>
<comment type="subcellular location">
    <subcellularLocation>
        <location evidence="1">Cell membrane</location>
        <topology evidence="1">Single-pass membrane protein</topology>
    </subcellularLocation>
    <subcellularLocation>
        <location evidence="10">Cell membrane</location>
        <topology evidence="10">Single-pass type II membrane protein</topology>
    </subcellularLocation>
</comment>
<accession>A0A9D7LTF6</accession>
<keyword evidence="10" id="KW-0653">Protein transport</keyword>
<keyword evidence="8 11" id="KW-0472">Membrane</keyword>
<evidence type="ECO:0000256" key="4">
    <source>
        <dbReference type="ARBA" id="ARBA00022519"/>
    </source>
</evidence>
<keyword evidence="7 11" id="KW-1133">Transmembrane helix</keyword>
<name>A0A9D7LTF6_9RHOO</name>
<reference evidence="12" key="1">
    <citation type="submission" date="2020-10" db="EMBL/GenBank/DDBJ databases">
        <title>Connecting structure to function with the recovery of over 1000 high-quality activated sludge metagenome-assembled genomes encoding full-length rRNA genes using long-read sequencing.</title>
        <authorList>
            <person name="Singleton C.M."/>
            <person name="Petriglieri F."/>
            <person name="Kristensen J.M."/>
            <person name="Kirkegaard R.H."/>
            <person name="Michaelsen T.Y."/>
            <person name="Andersen M.H."/>
            <person name="Karst S.M."/>
            <person name="Dueholm M.S."/>
            <person name="Nielsen P.H."/>
            <person name="Albertsen M."/>
        </authorList>
    </citation>
    <scope>NUCLEOTIDE SEQUENCE</scope>
    <source>
        <strain evidence="12">OdNE_18-Q3-R46-58_BAT3C.305</strain>
    </source>
</reference>
<dbReference type="GO" id="GO:0051301">
    <property type="term" value="P:cell division"/>
    <property type="evidence" value="ECO:0007669"/>
    <property type="project" value="UniProtKB-KW"/>
</dbReference>
<keyword evidence="6 10" id="KW-0812">Transmembrane</keyword>
<evidence type="ECO:0000256" key="7">
    <source>
        <dbReference type="ARBA" id="ARBA00022989"/>
    </source>
</evidence>
<feature type="transmembrane region" description="Helical" evidence="11">
    <location>
        <begin position="12"/>
        <end position="33"/>
    </location>
</feature>
<evidence type="ECO:0000313" key="12">
    <source>
        <dbReference type="EMBL" id="MBK8891735.1"/>
    </source>
</evidence>
<evidence type="ECO:0000313" key="13">
    <source>
        <dbReference type="Proteomes" id="UP000808146"/>
    </source>
</evidence>
<dbReference type="Proteomes" id="UP000808146">
    <property type="component" value="Unassembled WGS sequence"/>
</dbReference>
<evidence type="ECO:0000256" key="2">
    <source>
        <dbReference type="ARBA" id="ARBA00005811"/>
    </source>
</evidence>
<dbReference type="GO" id="GO:0015031">
    <property type="term" value="P:protein transport"/>
    <property type="evidence" value="ECO:0007669"/>
    <property type="project" value="UniProtKB-KW"/>
</dbReference>
<gene>
    <name evidence="12" type="primary">tolR</name>
    <name evidence="12" type="ORF">IPN75_15835</name>
</gene>
<dbReference type="Gene3D" id="3.30.420.270">
    <property type="match status" value="1"/>
</dbReference>
<protein>
    <submittedName>
        <fullName evidence="12">Protein TolR</fullName>
    </submittedName>
</protein>
<organism evidence="12 13">
    <name type="scientific">Candidatus Dechloromonas phosphorivorans</name>
    <dbReference type="NCBI Taxonomy" id="2899244"/>
    <lineage>
        <taxon>Bacteria</taxon>
        <taxon>Pseudomonadati</taxon>
        <taxon>Pseudomonadota</taxon>
        <taxon>Betaproteobacteria</taxon>
        <taxon>Rhodocyclales</taxon>
        <taxon>Azonexaceae</taxon>
        <taxon>Dechloromonas</taxon>
    </lineage>
</organism>
<keyword evidence="3" id="KW-1003">Cell membrane</keyword>
<keyword evidence="9" id="KW-0131">Cell cycle</keyword>
<evidence type="ECO:0000256" key="5">
    <source>
        <dbReference type="ARBA" id="ARBA00022618"/>
    </source>
</evidence>
<sequence>MRQRRLKNEINVVPYIDVMLVLLVIFMVTAPMMTTSTIDVPSVGKANTVPQAPLEVAIKADQSMTLIDRAGNGREIRVDRSELKARILAAQQKNPEQPVLIAGDKNVKYEAVLSVMDELQRAQVKKIGLLVQTTGK</sequence>
<dbReference type="Pfam" id="PF02472">
    <property type="entry name" value="ExbD"/>
    <property type="match status" value="1"/>
</dbReference>
<evidence type="ECO:0000256" key="1">
    <source>
        <dbReference type="ARBA" id="ARBA00004162"/>
    </source>
</evidence>
<comment type="caution">
    <text evidence="12">The sequence shown here is derived from an EMBL/GenBank/DDBJ whole genome shotgun (WGS) entry which is preliminary data.</text>
</comment>
<dbReference type="PANTHER" id="PTHR30558">
    <property type="entry name" value="EXBD MEMBRANE COMPONENT OF PMF-DRIVEN MACROMOLECULE IMPORT SYSTEM"/>
    <property type="match status" value="1"/>
</dbReference>
<dbReference type="InterPro" id="IPR003400">
    <property type="entry name" value="ExbD"/>
</dbReference>
<dbReference type="PANTHER" id="PTHR30558:SF7">
    <property type="entry name" value="TOL-PAL SYSTEM PROTEIN TOLR"/>
    <property type="match status" value="1"/>
</dbReference>
<evidence type="ECO:0000256" key="10">
    <source>
        <dbReference type="RuleBase" id="RU003879"/>
    </source>
</evidence>
<evidence type="ECO:0000256" key="11">
    <source>
        <dbReference type="SAM" id="Phobius"/>
    </source>
</evidence>
<comment type="similarity">
    <text evidence="2 10">Belongs to the ExbD/TolR family.</text>
</comment>
<dbReference type="AlphaFoldDB" id="A0A9D7LTF6"/>
<keyword evidence="10" id="KW-0813">Transport</keyword>
<evidence type="ECO:0000256" key="6">
    <source>
        <dbReference type="ARBA" id="ARBA00022692"/>
    </source>
</evidence>
<dbReference type="EMBL" id="JADKBR010000019">
    <property type="protein sequence ID" value="MBK8891735.1"/>
    <property type="molecule type" value="Genomic_DNA"/>
</dbReference>
<evidence type="ECO:0000256" key="9">
    <source>
        <dbReference type="ARBA" id="ARBA00023306"/>
    </source>
</evidence>
<dbReference type="NCBIfam" id="TIGR02801">
    <property type="entry name" value="tolR"/>
    <property type="match status" value="1"/>
</dbReference>
<evidence type="ECO:0000256" key="8">
    <source>
        <dbReference type="ARBA" id="ARBA00023136"/>
    </source>
</evidence>
<dbReference type="GO" id="GO:0005886">
    <property type="term" value="C:plasma membrane"/>
    <property type="evidence" value="ECO:0007669"/>
    <property type="project" value="UniProtKB-SubCell"/>
</dbReference>
<keyword evidence="4" id="KW-0997">Cell inner membrane</keyword>